<organism evidence="2 3">
    <name type="scientific">Nocardia pseudobrasiliensis</name>
    <dbReference type="NCBI Taxonomy" id="45979"/>
    <lineage>
        <taxon>Bacteria</taxon>
        <taxon>Bacillati</taxon>
        <taxon>Actinomycetota</taxon>
        <taxon>Actinomycetes</taxon>
        <taxon>Mycobacteriales</taxon>
        <taxon>Nocardiaceae</taxon>
        <taxon>Nocardia</taxon>
    </lineage>
</organism>
<dbReference type="STRING" id="1210086.GCA_001613105_06313"/>
<dbReference type="EMBL" id="QQBC01000012">
    <property type="protein sequence ID" value="RDI62874.1"/>
    <property type="molecule type" value="Genomic_DNA"/>
</dbReference>
<accession>A0A370I0W3</accession>
<dbReference type="Proteomes" id="UP000254869">
    <property type="component" value="Unassembled WGS sequence"/>
</dbReference>
<evidence type="ECO:0000256" key="1">
    <source>
        <dbReference type="SAM" id="MobiDB-lite"/>
    </source>
</evidence>
<protein>
    <submittedName>
        <fullName evidence="2">Uncharacterized protein</fullName>
    </submittedName>
</protein>
<reference evidence="2 3" key="1">
    <citation type="submission" date="2018-07" db="EMBL/GenBank/DDBJ databases">
        <title>Genomic Encyclopedia of Type Strains, Phase IV (KMG-IV): sequencing the most valuable type-strain genomes for metagenomic binning, comparative biology and taxonomic classification.</title>
        <authorList>
            <person name="Goeker M."/>
        </authorList>
    </citation>
    <scope>NUCLEOTIDE SEQUENCE [LARGE SCALE GENOMIC DNA]</scope>
    <source>
        <strain evidence="2 3">DSM 44290</strain>
    </source>
</reference>
<evidence type="ECO:0000313" key="3">
    <source>
        <dbReference type="Proteomes" id="UP000254869"/>
    </source>
</evidence>
<dbReference type="AlphaFoldDB" id="A0A370I0W3"/>
<feature type="region of interest" description="Disordered" evidence="1">
    <location>
        <begin position="18"/>
        <end position="41"/>
    </location>
</feature>
<keyword evidence="3" id="KW-1185">Reference proteome</keyword>
<proteinExistence type="predicted"/>
<evidence type="ECO:0000313" key="2">
    <source>
        <dbReference type="EMBL" id="RDI62874.1"/>
    </source>
</evidence>
<dbReference type="RefSeq" id="WP_068005501.1">
    <property type="nucleotide sequence ID" value="NZ_QQBC01000012.1"/>
</dbReference>
<gene>
    <name evidence="2" type="ORF">DFR76_112192</name>
</gene>
<comment type="caution">
    <text evidence="2">The sequence shown here is derived from an EMBL/GenBank/DDBJ whole genome shotgun (WGS) entry which is preliminary data.</text>
</comment>
<sequence>MTSTSINSCTSAHERARRLLGGAEIEPDLRPYPARPRRGETKVSRFDAVLAGLRVAALARRTAG</sequence>
<name>A0A370I0W3_9NOCA</name>